<name>A0A927F285_9ACTN</name>
<dbReference type="AlphaFoldDB" id="A0A927F285"/>
<evidence type="ECO:0000313" key="3">
    <source>
        <dbReference type="Proteomes" id="UP000632289"/>
    </source>
</evidence>
<dbReference type="Proteomes" id="UP000632289">
    <property type="component" value="Unassembled WGS sequence"/>
</dbReference>
<reference evidence="2" key="1">
    <citation type="submission" date="2020-09" db="EMBL/GenBank/DDBJ databases">
        <title>Secondary metabolite and genome analysis of marine Streptomyces chumphonensis KK1-2T.</title>
        <authorList>
            <person name="Phongsopitanun W."/>
            <person name="Kanchanasin P."/>
            <person name="Pittayakhajonwut P."/>
            <person name="Suwanborirux K."/>
            <person name="Tanasupawat S."/>
        </authorList>
    </citation>
    <scope>NUCLEOTIDE SEQUENCE</scope>
    <source>
        <strain evidence="2">KK1-2</strain>
    </source>
</reference>
<dbReference type="RefSeq" id="WP_191211425.1">
    <property type="nucleotide sequence ID" value="NZ_BAABKL010000041.1"/>
</dbReference>
<gene>
    <name evidence="2" type="ORF">IF129_21525</name>
</gene>
<sequence>MHLSLTPHAAPPPGRTSLPRPGAAVLTDHPEDVRVVDHAARTAAARGVPLLLISVLPPAPPSPVSDLDALAVLSRVLPTVGRARIGYIPAVYRPPEADGRPERGLRAATGLLDLVVRHHAPLVHASCANPGGVDAHTLIAATAARGRPAVRAVPPAAGPSTHRPTRCSCTPAGPARFRVDPPVPPRGTHHHE</sequence>
<feature type="region of interest" description="Disordered" evidence="1">
    <location>
        <begin position="147"/>
        <end position="192"/>
    </location>
</feature>
<evidence type="ECO:0000256" key="1">
    <source>
        <dbReference type="SAM" id="MobiDB-lite"/>
    </source>
</evidence>
<evidence type="ECO:0000313" key="2">
    <source>
        <dbReference type="EMBL" id="MBD3934128.1"/>
    </source>
</evidence>
<accession>A0A927F285</accession>
<proteinExistence type="predicted"/>
<comment type="caution">
    <text evidence="2">The sequence shown here is derived from an EMBL/GenBank/DDBJ whole genome shotgun (WGS) entry which is preliminary data.</text>
</comment>
<protein>
    <submittedName>
        <fullName evidence="2">Universal stress protein</fullName>
    </submittedName>
</protein>
<organism evidence="2 3">
    <name type="scientific">Streptomyces chumphonensis</name>
    <dbReference type="NCBI Taxonomy" id="1214925"/>
    <lineage>
        <taxon>Bacteria</taxon>
        <taxon>Bacillati</taxon>
        <taxon>Actinomycetota</taxon>
        <taxon>Actinomycetes</taxon>
        <taxon>Kitasatosporales</taxon>
        <taxon>Streptomycetaceae</taxon>
        <taxon>Streptomyces</taxon>
    </lineage>
</organism>
<feature type="compositionally biased region" description="Low complexity" evidence="1">
    <location>
        <begin position="147"/>
        <end position="159"/>
    </location>
</feature>
<dbReference type="EMBL" id="JACXYU010000014">
    <property type="protein sequence ID" value="MBD3934128.1"/>
    <property type="molecule type" value="Genomic_DNA"/>
</dbReference>
<feature type="region of interest" description="Disordered" evidence="1">
    <location>
        <begin position="1"/>
        <end position="22"/>
    </location>
</feature>
<keyword evidence="3" id="KW-1185">Reference proteome</keyword>